<dbReference type="InterPro" id="IPR016166">
    <property type="entry name" value="FAD-bd_PCMH"/>
</dbReference>
<dbReference type="InterPro" id="IPR016171">
    <property type="entry name" value="Vanillyl_alc_oxidase_C-sub2"/>
</dbReference>
<evidence type="ECO:0000256" key="4">
    <source>
        <dbReference type="ARBA" id="ARBA00023002"/>
    </source>
</evidence>
<dbReference type="SUPFAM" id="SSF55103">
    <property type="entry name" value="FAD-linked oxidases, C-terminal domain"/>
    <property type="match status" value="1"/>
</dbReference>
<keyword evidence="2" id="KW-0285">Flavoprotein</keyword>
<evidence type="ECO:0000256" key="3">
    <source>
        <dbReference type="ARBA" id="ARBA00022827"/>
    </source>
</evidence>
<sequence length="515" mass="56856">MATEDLTFLPPGVSHSDFAAALSEWRAIVGDDYVMADIDRLAPYAKVMLPEPDARHRPAGAVAPASTEEVQAVVKVAEKYRVPLWMISTGKNLGYGDAAPATPGQVVLDLKRMNRIIEVDETLGYALVEPGVTYMQLKEFLEANNIPLWISFPSSGPVAGPMGNTLDRGVGYNRYGQHFENFCGLEVVLADGSLVRTGMGGVENSREWNVYRWGFGPWVDGIFSQSNFGVVTKIGIWLMPKPPMSLGFLCGWNEDDGMAAGIDAVRHLNLNKVIENGVLGHTMYHIAQTYRRDEIYTGPGAIPRERVREICNDMGLGIWGHISTLYGTEEQIEVNLKIAREAFASTGGQFMTERDPGIEATPFHHWNLNMTNQPTLTEFTIYNYKGGGGSSWLAPVVRCEGSEALKQFNLMHGVLDEYGFDYIGGFLIGGRHAEQLTDILYDRNDAEEMDRARRCYLALIDALHGAGYGIYRTSTSFMNEVAETYGPGQRDLNRRIKRALDPNGILAPGKSGITI</sequence>
<dbReference type="RefSeq" id="WP_284482602.1">
    <property type="nucleotide sequence ID" value="NZ_JASNJD010000018.1"/>
</dbReference>
<dbReference type="InterPro" id="IPR036318">
    <property type="entry name" value="FAD-bd_PCMH-like_sf"/>
</dbReference>
<evidence type="ECO:0000313" key="6">
    <source>
        <dbReference type="EMBL" id="MDK3019830.1"/>
    </source>
</evidence>
<gene>
    <name evidence="6" type="ORF">QO033_19285</name>
</gene>
<comment type="cofactor">
    <cofactor evidence="1">
        <name>FAD</name>
        <dbReference type="ChEBI" id="CHEBI:57692"/>
    </cofactor>
</comment>
<dbReference type="InterPro" id="IPR004113">
    <property type="entry name" value="FAD-bd_oxidored_4_C"/>
</dbReference>
<keyword evidence="4" id="KW-0560">Oxidoreductase</keyword>
<feature type="domain" description="FAD-binding PCMH-type" evidence="5">
    <location>
        <begin position="54"/>
        <end position="241"/>
    </location>
</feature>
<dbReference type="Gene3D" id="3.30.43.10">
    <property type="entry name" value="Uridine Diphospho-n-acetylenolpyruvylglucosamine Reductase, domain 2"/>
    <property type="match status" value="1"/>
</dbReference>
<dbReference type="InterPro" id="IPR016167">
    <property type="entry name" value="FAD-bd_PCMH_sub1"/>
</dbReference>
<dbReference type="Pfam" id="PF01565">
    <property type="entry name" value="FAD_binding_4"/>
    <property type="match status" value="1"/>
</dbReference>
<dbReference type="PANTHER" id="PTHR11748:SF114">
    <property type="entry name" value="ARYL-ALCOHOL OXIDASE VANILLYL-ALCOHOL OXIDASE (AFU_ORTHOLOGUE AFUA_3G09500)-RELATED"/>
    <property type="match status" value="1"/>
</dbReference>
<evidence type="ECO:0000313" key="7">
    <source>
        <dbReference type="Proteomes" id="UP001243757"/>
    </source>
</evidence>
<keyword evidence="3" id="KW-0274">FAD</keyword>
<dbReference type="Gene3D" id="1.10.45.10">
    <property type="entry name" value="Vanillyl-alcohol Oxidase, Chain A, domain 4"/>
    <property type="match status" value="1"/>
</dbReference>
<dbReference type="InterPro" id="IPR016170">
    <property type="entry name" value="Cytok_DH_C_sf"/>
</dbReference>
<dbReference type="PANTHER" id="PTHR11748">
    <property type="entry name" value="D-LACTATE DEHYDROGENASE"/>
    <property type="match status" value="1"/>
</dbReference>
<dbReference type="Gene3D" id="3.40.462.10">
    <property type="entry name" value="FAD-linked oxidases, C-terminal domain"/>
    <property type="match status" value="1"/>
</dbReference>
<dbReference type="InterPro" id="IPR006094">
    <property type="entry name" value="Oxid_FAD_bind_N"/>
</dbReference>
<evidence type="ECO:0000256" key="1">
    <source>
        <dbReference type="ARBA" id="ARBA00001974"/>
    </source>
</evidence>
<dbReference type="Proteomes" id="UP001243757">
    <property type="component" value="Unassembled WGS sequence"/>
</dbReference>
<reference evidence="6 7" key="1">
    <citation type="submission" date="2023-05" db="EMBL/GenBank/DDBJ databases">
        <title>Pseudodonghicola sp. nov.</title>
        <authorList>
            <person name="Huang J."/>
        </authorList>
    </citation>
    <scope>NUCLEOTIDE SEQUENCE [LARGE SCALE GENOMIC DNA]</scope>
    <source>
        <strain evidence="6 7">IC7</strain>
    </source>
</reference>
<dbReference type="Gene3D" id="3.30.465.10">
    <property type="match status" value="1"/>
</dbReference>
<dbReference type="InterPro" id="IPR016169">
    <property type="entry name" value="FAD-bd_PCMH_sub2"/>
</dbReference>
<evidence type="ECO:0000259" key="5">
    <source>
        <dbReference type="PROSITE" id="PS51387"/>
    </source>
</evidence>
<protein>
    <submittedName>
        <fullName evidence="6">FAD-binding oxidoreductase</fullName>
    </submittedName>
</protein>
<organism evidence="6 7">
    <name type="scientific">Pseudodonghicola flavimaris</name>
    <dbReference type="NCBI Taxonomy" id="3050036"/>
    <lineage>
        <taxon>Bacteria</taxon>
        <taxon>Pseudomonadati</taxon>
        <taxon>Pseudomonadota</taxon>
        <taxon>Alphaproteobacteria</taxon>
        <taxon>Rhodobacterales</taxon>
        <taxon>Paracoccaceae</taxon>
        <taxon>Pseudodonghicola</taxon>
    </lineage>
</organism>
<name>A0ABT7F5F5_9RHOB</name>
<dbReference type="SUPFAM" id="SSF56176">
    <property type="entry name" value="FAD-binding/transporter-associated domain-like"/>
    <property type="match status" value="1"/>
</dbReference>
<proteinExistence type="predicted"/>
<dbReference type="PROSITE" id="PS51387">
    <property type="entry name" value="FAD_PCMH"/>
    <property type="match status" value="1"/>
</dbReference>
<dbReference type="EMBL" id="JASNJD010000018">
    <property type="protein sequence ID" value="MDK3019830.1"/>
    <property type="molecule type" value="Genomic_DNA"/>
</dbReference>
<dbReference type="Pfam" id="PF02913">
    <property type="entry name" value="FAD-oxidase_C"/>
    <property type="match status" value="1"/>
</dbReference>
<dbReference type="InterPro" id="IPR016164">
    <property type="entry name" value="FAD-linked_Oxase-like_C"/>
</dbReference>
<keyword evidence="7" id="KW-1185">Reference proteome</keyword>
<accession>A0ABT7F5F5</accession>
<evidence type="ECO:0000256" key="2">
    <source>
        <dbReference type="ARBA" id="ARBA00022630"/>
    </source>
</evidence>
<comment type="caution">
    <text evidence="6">The sequence shown here is derived from an EMBL/GenBank/DDBJ whole genome shotgun (WGS) entry which is preliminary data.</text>
</comment>